<organism evidence="1 2">
    <name type="scientific">Candidatus Zambryskibacteria bacterium RIFCSPHIGHO2_01_FULL_46_25</name>
    <dbReference type="NCBI Taxonomy" id="1802738"/>
    <lineage>
        <taxon>Bacteria</taxon>
        <taxon>Candidatus Zambryskiibacteriota</taxon>
    </lineage>
</organism>
<sequence length="94" mass="10988">MFHSIQMQKTVDKEFSRSKRFHSRKVDENFSGIFRQRETQNVGWFVFTAISAIEAAREHVSTENKRELVLFAEYSTLQNFKIFPGSPLACLILD</sequence>
<proteinExistence type="predicted"/>
<dbReference type="Proteomes" id="UP000178107">
    <property type="component" value="Unassembled WGS sequence"/>
</dbReference>
<reference evidence="1 2" key="1">
    <citation type="journal article" date="2016" name="Nat. Commun.">
        <title>Thousands of microbial genomes shed light on interconnected biogeochemical processes in an aquifer system.</title>
        <authorList>
            <person name="Anantharaman K."/>
            <person name="Brown C.T."/>
            <person name="Hug L.A."/>
            <person name="Sharon I."/>
            <person name="Castelle C.J."/>
            <person name="Probst A.J."/>
            <person name="Thomas B.C."/>
            <person name="Singh A."/>
            <person name="Wilkins M.J."/>
            <person name="Karaoz U."/>
            <person name="Brodie E.L."/>
            <person name="Williams K.H."/>
            <person name="Hubbard S.S."/>
            <person name="Banfield J.F."/>
        </authorList>
    </citation>
    <scope>NUCLEOTIDE SEQUENCE [LARGE SCALE GENOMIC DNA]</scope>
</reference>
<accession>A0A1G2T1D3</accession>
<name>A0A1G2T1D3_9BACT</name>
<protein>
    <submittedName>
        <fullName evidence="1">Uncharacterized protein</fullName>
    </submittedName>
</protein>
<comment type="caution">
    <text evidence="1">The sequence shown here is derived from an EMBL/GenBank/DDBJ whole genome shotgun (WGS) entry which is preliminary data.</text>
</comment>
<gene>
    <name evidence="1" type="ORF">A2838_02525</name>
</gene>
<evidence type="ECO:0000313" key="1">
    <source>
        <dbReference type="EMBL" id="OHA90441.1"/>
    </source>
</evidence>
<dbReference type="EMBL" id="MHVH01000005">
    <property type="protein sequence ID" value="OHA90441.1"/>
    <property type="molecule type" value="Genomic_DNA"/>
</dbReference>
<evidence type="ECO:0000313" key="2">
    <source>
        <dbReference type="Proteomes" id="UP000178107"/>
    </source>
</evidence>
<dbReference type="AlphaFoldDB" id="A0A1G2T1D3"/>